<keyword evidence="1" id="KW-0732">Signal</keyword>
<reference evidence="2 3" key="1">
    <citation type="submission" date="2020-12" db="EMBL/GenBank/DDBJ databases">
        <title>De novo assembly of Tibetan sheep genome.</title>
        <authorList>
            <person name="Li X."/>
        </authorList>
    </citation>
    <scope>NUCLEOTIDE SEQUENCE [LARGE SCALE GENOMIC DNA]</scope>
    <source>
        <tissue evidence="2">Heart</tissue>
    </source>
</reference>
<gene>
    <name evidence="2" type="ORF">JEQ12_018856</name>
</gene>
<organism evidence="2 3">
    <name type="scientific">Ovis aries</name>
    <name type="common">Sheep</name>
    <dbReference type="NCBI Taxonomy" id="9940"/>
    <lineage>
        <taxon>Eukaryota</taxon>
        <taxon>Metazoa</taxon>
        <taxon>Chordata</taxon>
        <taxon>Craniata</taxon>
        <taxon>Vertebrata</taxon>
        <taxon>Euteleostomi</taxon>
        <taxon>Mammalia</taxon>
        <taxon>Eutheria</taxon>
        <taxon>Laurasiatheria</taxon>
        <taxon>Artiodactyla</taxon>
        <taxon>Ruminantia</taxon>
        <taxon>Pecora</taxon>
        <taxon>Bovidae</taxon>
        <taxon>Caprinae</taxon>
        <taxon>Ovis</taxon>
    </lineage>
</organism>
<dbReference type="Proteomes" id="UP000664991">
    <property type="component" value="Unassembled WGS sequence"/>
</dbReference>
<sequence>MHTLQFFSNETTGTLRSLPVQVRLLLVLAAAGGAQRGARARQFSSPLLLLIEKSMLATPPREVAPKRRGNRVNASVSSSSFFQDPVEMLFPALQPAHNSTTLCASLCSSIFHIVLLRTQVWNQLYQIGVRLEVKHDILRLAYEDQNNTVFFHLPPFPQELSNPNNMTFTCVSLTRNHWQLKKKKKKQNKTISGILTAYKENFRTDIHKDERA</sequence>
<dbReference type="AlphaFoldDB" id="A0A836D392"/>
<protein>
    <submittedName>
        <fullName evidence="2">Uncharacterized protein</fullName>
    </submittedName>
</protein>
<evidence type="ECO:0000313" key="3">
    <source>
        <dbReference type="Proteomes" id="UP000664991"/>
    </source>
</evidence>
<name>A0A836D392_SHEEP</name>
<accession>A0A836D392</accession>
<proteinExistence type="predicted"/>
<feature type="signal peptide" evidence="1">
    <location>
        <begin position="1"/>
        <end position="40"/>
    </location>
</feature>
<dbReference type="EMBL" id="JAEMGP010000008">
    <property type="protein sequence ID" value="KAG5205606.1"/>
    <property type="molecule type" value="Genomic_DNA"/>
</dbReference>
<comment type="caution">
    <text evidence="2">The sequence shown here is derived from an EMBL/GenBank/DDBJ whole genome shotgun (WGS) entry which is preliminary data.</text>
</comment>
<evidence type="ECO:0000256" key="1">
    <source>
        <dbReference type="SAM" id="SignalP"/>
    </source>
</evidence>
<evidence type="ECO:0000313" key="2">
    <source>
        <dbReference type="EMBL" id="KAG5205606.1"/>
    </source>
</evidence>
<feature type="chain" id="PRO_5032610484" evidence="1">
    <location>
        <begin position="41"/>
        <end position="212"/>
    </location>
</feature>